<organism evidence="1 2">
    <name type="scientific">Aureispira anguillae</name>
    <dbReference type="NCBI Taxonomy" id="2864201"/>
    <lineage>
        <taxon>Bacteria</taxon>
        <taxon>Pseudomonadati</taxon>
        <taxon>Bacteroidota</taxon>
        <taxon>Saprospiria</taxon>
        <taxon>Saprospirales</taxon>
        <taxon>Saprospiraceae</taxon>
        <taxon>Aureispira</taxon>
    </lineage>
</organism>
<dbReference type="Proteomes" id="UP001060919">
    <property type="component" value="Chromosome"/>
</dbReference>
<evidence type="ECO:0000313" key="2">
    <source>
        <dbReference type="Proteomes" id="UP001060919"/>
    </source>
</evidence>
<sequence>MLFNINCEVLMGALYLFLFFDFYNQSKALQTTLRSNS</sequence>
<gene>
    <name evidence="1" type="ORF">AsAng_0027980</name>
</gene>
<accession>A0A915YFC3</accession>
<dbReference type="KEGG" id="aup:AsAng_0027980"/>
<reference evidence="1" key="1">
    <citation type="submission" date="2022-09" db="EMBL/GenBank/DDBJ databases">
        <title>Aureispira anguillicida sp. nov., isolated from Leptocephalus of Japanese eel Anguilla japonica.</title>
        <authorList>
            <person name="Yuasa K."/>
            <person name="Mekata T."/>
            <person name="Ikunari K."/>
        </authorList>
    </citation>
    <scope>NUCLEOTIDE SEQUENCE</scope>
    <source>
        <strain evidence="1">EL160426</strain>
    </source>
</reference>
<proteinExistence type="predicted"/>
<dbReference type="AlphaFoldDB" id="A0A915YFC3"/>
<dbReference type="EMBL" id="AP026867">
    <property type="protein sequence ID" value="BDS12083.1"/>
    <property type="molecule type" value="Genomic_DNA"/>
</dbReference>
<protein>
    <submittedName>
        <fullName evidence="1">Uncharacterized protein</fullName>
    </submittedName>
</protein>
<evidence type="ECO:0000313" key="1">
    <source>
        <dbReference type="EMBL" id="BDS12083.1"/>
    </source>
</evidence>
<name>A0A915YFC3_9BACT</name>
<keyword evidence="2" id="KW-1185">Reference proteome</keyword>